<dbReference type="Pfam" id="PF11925">
    <property type="entry name" value="DUF3443"/>
    <property type="match status" value="1"/>
</dbReference>
<keyword evidence="1" id="KW-0732">Signal</keyword>
<dbReference type="RefSeq" id="WP_060299693.1">
    <property type="nucleotide sequence ID" value="NZ_LPJX01000053.1"/>
</dbReference>
<dbReference type="AlphaFoldDB" id="A0A132EW97"/>
<evidence type="ECO:0000256" key="1">
    <source>
        <dbReference type="SAM" id="SignalP"/>
    </source>
</evidence>
<evidence type="ECO:0008006" key="4">
    <source>
        <dbReference type="Google" id="ProtNLM"/>
    </source>
</evidence>
<name>A0A132EW97_9BURK</name>
<feature type="signal peptide" evidence="1">
    <location>
        <begin position="1"/>
        <end position="26"/>
    </location>
</feature>
<gene>
    <name evidence="2" type="ORF">WT57_26000</name>
</gene>
<dbReference type="EMBL" id="LPJX01000053">
    <property type="protein sequence ID" value="KWF61178.1"/>
    <property type="molecule type" value="Genomic_DNA"/>
</dbReference>
<comment type="caution">
    <text evidence="2">The sequence shown here is derived from an EMBL/GenBank/DDBJ whole genome shotgun (WGS) entry which is preliminary data.</text>
</comment>
<evidence type="ECO:0000313" key="2">
    <source>
        <dbReference type="EMBL" id="KWF61178.1"/>
    </source>
</evidence>
<feature type="chain" id="PRO_5007291183" description="PF11925 family protein" evidence="1">
    <location>
        <begin position="27"/>
        <end position="432"/>
    </location>
</feature>
<dbReference type="Proteomes" id="UP000061512">
    <property type="component" value="Unassembled WGS sequence"/>
</dbReference>
<protein>
    <recommendedName>
        <fullName evidence="4">PF11925 family protein</fullName>
    </recommendedName>
</protein>
<organism evidence="2 3">
    <name type="scientific">Burkholderia pseudomultivorans</name>
    <dbReference type="NCBI Taxonomy" id="1207504"/>
    <lineage>
        <taxon>Bacteria</taxon>
        <taxon>Pseudomonadati</taxon>
        <taxon>Pseudomonadota</taxon>
        <taxon>Betaproteobacteria</taxon>
        <taxon>Burkholderiales</taxon>
        <taxon>Burkholderiaceae</taxon>
        <taxon>Burkholderia</taxon>
        <taxon>Burkholderia cepacia complex</taxon>
    </lineage>
</organism>
<dbReference type="PROSITE" id="PS51257">
    <property type="entry name" value="PROKAR_LIPOPROTEIN"/>
    <property type="match status" value="1"/>
</dbReference>
<dbReference type="InterPro" id="IPR021847">
    <property type="entry name" value="DUF3443"/>
</dbReference>
<proteinExistence type="predicted"/>
<sequence length="432" mass="42815">MRIPRTFMRWFGLLSLAAATALVVTACGGGDGGSGNGNGNGGGSGSGSGSGSGASGNTANTATITVGTGVSNVINIPTVSVTICAPGTSNCQVVDHVLVDTASYGLRLVGSAVSGILGALPQSTSGGAPLAECGMFVSSYTWGSVRTVDLTIGGEQAGSLPVQIIGDLGTTNVPSSCAGNRASANSASALGANGILGVGPAPYDCGSSCTNASSAANSNYYACPNGNSSCATTLVSQSQVVANPVHRFANDNNGVIVKMPAVSSSGQASATGQLIFGIGTQSNNALGASTVLNSTTAGDVDATFQGRSLLTANGGGAFFDTGSNAYFFDDSQTICTTNRDFYCPSSTVTYTATLAGKNGTTGNVSMPVANADTLFSNSSTFAFNDIAGPMSSTPTTNPSSWLDLGLPHFYGKTIYIGMDRTSMGGAAPYVGF</sequence>
<reference evidence="2 3" key="1">
    <citation type="submission" date="2015-11" db="EMBL/GenBank/DDBJ databases">
        <title>Expanding the genomic diversity of Burkholderia species for the development of highly accurate diagnostics.</title>
        <authorList>
            <person name="Sahl J."/>
            <person name="Keim P."/>
            <person name="Wagner D."/>
        </authorList>
    </citation>
    <scope>NUCLEOTIDE SEQUENCE [LARGE SCALE GENOMIC DNA]</scope>
    <source>
        <strain evidence="2 3">MSMB574WGS</strain>
    </source>
</reference>
<accession>A0A132EW97</accession>
<evidence type="ECO:0000313" key="3">
    <source>
        <dbReference type="Proteomes" id="UP000061512"/>
    </source>
</evidence>